<dbReference type="InterPro" id="IPR051805">
    <property type="entry name" value="Dehydratase_Activator_Redct"/>
</dbReference>
<dbReference type="PANTHER" id="PTHR32329:SF4">
    <property type="entry name" value="ACTIVATOR OF 2-HYDROXYACYL-COA DEHYDRATASE"/>
    <property type="match status" value="1"/>
</dbReference>
<organism evidence="1">
    <name type="scientific">uncultured bacterium Contig1773</name>
    <dbReference type="NCBI Taxonomy" id="1393513"/>
    <lineage>
        <taxon>Bacteria</taxon>
        <taxon>environmental samples</taxon>
    </lineage>
</organism>
<evidence type="ECO:0000313" key="1">
    <source>
        <dbReference type="EMBL" id="AHF27182.1"/>
    </source>
</evidence>
<dbReference type="EMBL" id="KC247077">
    <property type="protein sequence ID" value="AHF27182.1"/>
    <property type="molecule type" value="Genomic_DNA"/>
</dbReference>
<proteinExistence type="predicted"/>
<dbReference type="PANTHER" id="PTHR32329">
    <property type="entry name" value="BIFUNCTIONAL PROTEIN [INCLUDES 2-HYDROXYACYL-COA DEHYDRATASE (N-TER) AND ITS ACTIVATOR DOMAIN (C_TERM)-RELATED"/>
    <property type="match status" value="1"/>
</dbReference>
<accession>W0FVT5</accession>
<sequence>MQERIEFTKDMKRDYTILIPNMLPVHLKLVRDVFQLHGYRMVLLQNEGPSVVETGLKYVHNDTCYPALLCIGQFIDALQSGRYDVHKTALIITQTGGGCRASNYIFLLRKALVKAGLGFVPVISLNPVGLEKNSGFQLTLTLLLQAMMMILYADVLMCLKNQVEPYENEKGACAALVDAWADQLTEQFRRNPRAAALRFRDNVARIAREFDAIPYTPSNRIQVGIVGEIYVKYSHMANNHLEQFLLDQGCQVNVPGLMGFLLNALDHSIDDVDLYGGNKFKQFGFKLVMRYVNHVEKAISRAIRKNSRLKPPAPYSTTRRELGDVLGVGCKMGEGWLLTAEMCELIDSGVPNIVCVQPFGCLPNHIAGKGTIRAMREKYPRANIVPIDYDPGATRVNQENRLKLMLAVAREEQ</sequence>
<reference evidence="1" key="1">
    <citation type="journal article" date="2013" name="PLoS ONE">
        <title>Metagenomic insights into the carbohydrate-active enzymes carried by the microorganisms adhering to solid digesta in the rumen of cows.</title>
        <authorList>
            <person name="Wang L."/>
            <person name="Hatem A."/>
            <person name="Catalyurek U.V."/>
            <person name="Morrison M."/>
            <person name="Yu Z."/>
        </authorList>
    </citation>
    <scope>NUCLEOTIDE SEQUENCE</scope>
</reference>
<protein>
    <submittedName>
        <fullName evidence="1">BadF/BadG/BcrA/BcrD ATPase family protein</fullName>
    </submittedName>
</protein>
<dbReference type="AlphaFoldDB" id="W0FVT5"/>
<name>W0FVT5_9BACT</name>